<dbReference type="Pfam" id="PF02219">
    <property type="entry name" value="MTHFR"/>
    <property type="match status" value="1"/>
</dbReference>
<dbReference type="SUPFAM" id="SSF51730">
    <property type="entry name" value="FAD-linked oxidoreductase"/>
    <property type="match status" value="1"/>
</dbReference>
<reference evidence="10" key="1">
    <citation type="submission" date="2018-04" db="EMBL/GenBank/DDBJ databases">
        <title>Whole genome sequencing of Hypsizygus marmoreus.</title>
        <authorList>
            <person name="Choi I.-G."/>
            <person name="Min B."/>
            <person name="Kim J.-G."/>
            <person name="Kim S."/>
            <person name="Oh Y.-L."/>
            <person name="Kong W.-S."/>
            <person name="Park H."/>
            <person name="Jeong J."/>
            <person name="Song E.-S."/>
        </authorList>
    </citation>
    <scope>NUCLEOTIDE SEQUENCE [LARGE SCALE GENOMIC DNA]</scope>
    <source>
        <strain evidence="10">51987-8</strain>
    </source>
</reference>
<keyword evidence="7" id="KW-0560">Oxidoreductase</keyword>
<gene>
    <name evidence="10" type="primary">met11</name>
    <name evidence="10" type="ORF">Hypma_011855</name>
</gene>
<keyword evidence="6" id="KW-0521">NADP</keyword>
<dbReference type="PANTHER" id="PTHR45754">
    <property type="entry name" value="METHYLENETETRAHYDROFOLATE REDUCTASE"/>
    <property type="match status" value="1"/>
</dbReference>
<evidence type="ECO:0000256" key="4">
    <source>
        <dbReference type="ARBA" id="ARBA00022630"/>
    </source>
</evidence>
<dbReference type="InterPro" id="IPR029041">
    <property type="entry name" value="FAD-linked_oxidoreductase-like"/>
</dbReference>
<evidence type="ECO:0000256" key="2">
    <source>
        <dbReference type="ARBA" id="ARBA00004777"/>
    </source>
</evidence>
<dbReference type="InterPro" id="IPR004621">
    <property type="entry name" value="Fadh2_euk"/>
</dbReference>
<evidence type="ECO:0000256" key="6">
    <source>
        <dbReference type="ARBA" id="ARBA00022857"/>
    </source>
</evidence>
<keyword evidence="5" id="KW-0274">FAD</keyword>
<protein>
    <submittedName>
        <fullName evidence="10">Methylenetetrahydrofolate reductase 2</fullName>
    </submittedName>
</protein>
<dbReference type="CDD" id="cd00537">
    <property type="entry name" value="MTHFR"/>
    <property type="match status" value="1"/>
</dbReference>
<evidence type="ECO:0000256" key="1">
    <source>
        <dbReference type="ARBA" id="ARBA00001974"/>
    </source>
</evidence>
<dbReference type="FunFam" id="3.20.20.220:FF:000002">
    <property type="entry name" value="Methylenetetrahydrofolate reductase"/>
    <property type="match status" value="1"/>
</dbReference>
<keyword evidence="4" id="KW-0285">Flavoprotein</keyword>
<comment type="pathway">
    <text evidence="2 8">One-carbon metabolism; tetrahydrofolate interconversion.</text>
</comment>
<sequence length="609" mass="68286">MKLTEKIKASWSPHPLYMFEFFPPRTDQGFENLIARISRLCALNPLAISVTWGAGGSTRERSLDLAGLTQTEYGVDTLLHLTCTNMELGMVEDVLRTAKERGIQNILALRGDPPRGEEEWIAVDPRFKHATDLVKFIRSSPEFASHFCIGVAAYPDGHSESTLDEDAELAFLKDKVDAGADFIVTQLFYDVDRFLKWLKKVREKGITVPVIAGIMPIQTYGSFARLIKLCGIRVPQDIMDDLAPISHDDQLVKDYGVKLAVDTIQRLTKESDVAAVHFYTLNLEKSVQRVLELLQWTGVPAPNHNKLIAETPGNTIHPPPETDKSNFLVTPSSATNSATLGLANIPPTEEAGRGELNNAATWDDFPNGRFGDFKSPAFGNQDPWGGPAIVRSDVLSWGHPKSLEDLTQLFLDHLHSKISTTPFSPTPLSPESLMILTHLERLTKRGWWTVGSQPAVDGVSSADEVLGWGPRAGYVFQKGFVEFFCDKDDIDAIERRVEEKGRGWVHWFAGNFDGECRGNVPEDGRNAVTWGVFPGQEIAQTTIIEKESFLSWKEEAFSIWSDWASFYRPGSEERQVLEKVRDERWLVSIVHHDYKDPEALWTFLFGEET</sequence>
<dbReference type="STRING" id="39966.A0A369JH00"/>
<dbReference type="Gene3D" id="3.20.20.220">
    <property type="match status" value="1"/>
</dbReference>
<dbReference type="GO" id="GO:0071949">
    <property type="term" value="F:FAD binding"/>
    <property type="evidence" value="ECO:0007669"/>
    <property type="project" value="TreeGrafter"/>
</dbReference>
<dbReference type="Pfam" id="PF21895">
    <property type="entry name" value="MTHFR_C"/>
    <property type="match status" value="1"/>
</dbReference>
<feature type="domain" description="MTHFR SAM-binding regulatory" evidence="9">
    <location>
        <begin position="359"/>
        <end position="603"/>
    </location>
</feature>
<evidence type="ECO:0000256" key="8">
    <source>
        <dbReference type="RuleBase" id="RU004254"/>
    </source>
</evidence>
<comment type="similarity">
    <text evidence="3">Belongs to the methylenetetrahydrofolate reductase family.</text>
</comment>
<dbReference type="GO" id="GO:0004489">
    <property type="term" value="F:methylenetetrahydrofolate reductase [NAD(P)H] activity"/>
    <property type="evidence" value="ECO:0007669"/>
    <property type="project" value="InterPro"/>
</dbReference>
<dbReference type="GO" id="GO:0009086">
    <property type="term" value="P:methionine biosynthetic process"/>
    <property type="evidence" value="ECO:0007669"/>
    <property type="project" value="TreeGrafter"/>
</dbReference>
<dbReference type="GO" id="GO:0035999">
    <property type="term" value="P:tetrahydrofolate interconversion"/>
    <property type="evidence" value="ECO:0007669"/>
    <property type="project" value="UniProtKB-UniPathway"/>
</dbReference>
<dbReference type="InterPro" id="IPR053806">
    <property type="entry name" value="MTHFR_C"/>
</dbReference>
<accession>A0A369JH00</accession>
<dbReference type="EMBL" id="LUEZ02000055">
    <property type="protein sequence ID" value="RDB21461.1"/>
    <property type="molecule type" value="Genomic_DNA"/>
</dbReference>
<dbReference type="InParanoid" id="A0A369JH00"/>
<dbReference type="InterPro" id="IPR003171">
    <property type="entry name" value="Mehydrof_redctse-like"/>
</dbReference>
<evidence type="ECO:0000259" key="9">
    <source>
        <dbReference type="Pfam" id="PF21895"/>
    </source>
</evidence>
<evidence type="ECO:0000313" key="11">
    <source>
        <dbReference type="Proteomes" id="UP000076154"/>
    </source>
</evidence>
<comment type="cofactor">
    <cofactor evidence="1">
        <name>FAD</name>
        <dbReference type="ChEBI" id="CHEBI:57692"/>
    </cofactor>
</comment>
<keyword evidence="11" id="KW-1185">Reference proteome</keyword>
<dbReference type="AlphaFoldDB" id="A0A369JH00"/>
<dbReference type="UniPathway" id="UPA00193"/>
<evidence type="ECO:0000313" key="10">
    <source>
        <dbReference type="EMBL" id="RDB21461.1"/>
    </source>
</evidence>
<evidence type="ECO:0000256" key="3">
    <source>
        <dbReference type="ARBA" id="ARBA00006743"/>
    </source>
</evidence>
<dbReference type="Proteomes" id="UP000076154">
    <property type="component" value="Unassembled WGS sequence"/>
</dbReference>
<evidence type="ECO:0000256" key="5">
    <source>
        <dbReference type="ARBA" id="ARBA00022827"/>
    </source>
</evidence>
<proteinExistence type="inferred from homology"/>
<name>A0A369JH00_HYPMA</name>
<comment type="caution">
    <text evidence="10">The sequence shown here is derived from an EMBL/GenBank/DDBJ whole genome shotgun (WGS) entry which is preliminary data.</text>
</comment>
<dbReference type="PANTHER" id="PTHR45754:SF1">
    <property type="entry name" value="METHYLENETETRAHYDROFOLATE REDUCTASE 1"/>
    <property type="match status" value="1"/>
</dbReference>
<dbReference type="OrthoDB" id="16284at2759"/>
<organism evidence="10 11">
    <name type="scientific">Hypsizygus marmoreus</name>
    <name type="common">White beech mushroom</name>
    <name type="synonym">Agaricus marmoreus</name>
    <dbReference type="NCBI Taxonomy" id="39966"/>
    <lineage>
        <taxon>Eukaryota</taxon>
        <taxon>Fungi</taxon>
        <taxon>Dikarya</taxon>
        <taxon>Basidiomycota</taxon>
        <taxon>Agaricomycotina</taxon>
        <taxon>Agaricomycetes</taxon>
        <taxon>Agaricomycetidae</taxon>
        <taxon>Agaricales</taxon>
        <taxon>Tricholomatineae</taxon>
        <taxon>Lyophyllaceae</taxon>
        <taxon>Hypsizygus</taxon>
    </lineage>
</organism>
<dbReference type="FunCoup" id="A0A369JH00">
    <property type="interactions" value="312"/>
</dbReference>
<evidence type="ECO:0000256" key="7">
    <source>
        <dbReference type="ARBA" id="ARBA00023002"/>
    </source>
</evidence>
<dbReference type="GO" id="GO:0005829">
    <property type="term" value="C:cytosol"/>
    <property type="evidence" value="ECO:0007669"/>
    <property type="project" value="TreeGrafter"/>
</dbReference>
<dbReference type="NCBIfam" id="TIGR00677">
    <property type="entry name" value="fadh2_euk"/>
    <property type="match status" value="1"/>
</dbReference>